<dbReference type="PROSITE" id="PS50005">
    <property type="entry name" value="TPR"/>
    <property type="match status" value="1"/>
</dbReference>
<dbReference type="InterPro" id="IPR019734">
    <property type="entry name" value="TPR_rpt"/>
</dbReference>
<evidence type="ECO:0000313" key="5">
    <source>
        <dbReference type="Proteomes" id="UP000006334"/>
    </source>
</evidence>
<dbReference type="SUPFAM" id="SSF48452">
    <property type="entry name" value="TPR-like"/>
    <property type="match status" value="2"/>
</dbReference>
<dbReference type="SUPFAM" id="SSF52200">
    <property type="entry name" value="Toll/Interleukin receptor TIR domain"/>
    <property type="match status" value="1"/>
</dbReference>
<dbReference type="AlphaFoldDB" id="K6XRT1"/>
<dbReference type="Gene3D" id="3.40.50.10140">
    <property type="entry name" value="Toll/interleukin-1 receptor homology (TIR) domain"/>
    <property type="match status" value="1"/>
</dbReference>
<dbReference type="Pfam" id="PF13432">
    <property type="entry name" value="TPR_16"/>
    <property type="match status" value="1"/>
</dbReference>
<dbReference type="InterPro" id="IPR000157">
    <property type="entry name" value="TIR_dom"/>
</dbReference>
<dbReference type="Gene3D" id="1.25.40.10">
    <property type="entry name" value="Tetratricopeptide repeat domain"/>
    <property type="match status" value="2"/>
</dbReference>
<protein>
    <recommendedName>
        <fullName evidence="3">TIR domain-containing protein</fullName>
    </recommendedName>
</protein>
<dbReference type="InterPro" id="IPR035897">
    <property type="entry name" value="Toll_tir_struct_dom_sf"/>
</dbReference>
<dbReference type="Pfam" id="PF13181">
    <property type="entry name" value="TPR_8"/>
    <property type="match status" value="1"/>
</dbReference>
<proteinExistence type="predicted"/>
<keyword evidence="1" id="KW-0802">TPR repeat</keyword>
<reference evidence="4 5" key="1">
    <citation type="journal article" date="2017" name="Antonie Van Leeuwenhoek">
        <title>Rhizobium rhizosphaerae sp. nov., a novel species isolated from rice rhizosphere.</title>
        <authorList>
            <person name="Zhao J.J."/>
            <person name="Zhang J."/>
            <person name="Zhang R.J."/>
            <person name="Zhang C.W."/>
            <person name="Yin H.Q."/>
            <person name="Zhang X.X."/>
        </authorList>
    </citation>
    <scope>NUCLEOTIDE SEQUENCE [LARGE SCALE GENOMIC DNA]</scope>
    <source>
        <strain evidence="4 5">E3</strain>
    </source>
</reference>
<dbReference type="Proteomes" id="UP000006334">
    <property type="component" value="Unassembled WGS sequence"/>
</dbReference>
<dbReference type="STRING" id="1127673.GLIP_1743"/>
<dbReference type="GO" id="GO:0007165">
    <property type="term" value="P:signal transduction"/>
    <property type="evidence" value="ECO:0007669"/>
    <property type="project" value="InterPro"/>
</dbReference>
<comment type="caution">
    <text evidence="4">The sequence shown here is derived from an EMBL/GenBank/DDBJ whole genome shotgun (WGS) entry which is preliminary data.</text>
</comment>
<keyword evidence="2" id="KW-0812">Transmembrane</keyword>
<feature type="repeat" description="TPR" evidence="1">
    <location>
        <begin position="273"/>
        <end position="306"/>
    </location>
</feature>
<dbReference type="OrthoDB" id="6376713at2"/>
<gene>
    <name evidence="4" type="ORF">GLIP_1743</name>
</gene>
<evidence type="ECO:0000313" key="4">
    <source>
        <dbReference type="EMBL" id="GAC14376.1"/>
    </source>
</evidence>
<dbReference type="RefSeq" id="WP_008844192.1">
    <property type="nucleotide sequence ID" value="NZ_BAEN01000036.1"/>
</dbReference>
<evidence type="ECO:0000256" key="2">
    <source>
        <dbReference type="SAM" id="Phobius"/>
    </source>
</evidence>
<dbReference type="EMBL" id="BAEN01000036">
    <property type="protein sequence ID" value="GAC14376.1"/>
    <property type="molecule type" value="Genomic_DNA"/>
</dbReference>
<accession>K6XRT1</accession>
<feature type="transmembrane region" description="Helical" evidence="2">
    <location>
        <begin position="186"/>
        <end position="210"/>
    </location>
</feature>
<feature type="domain" description="TIR" evidence="3">
    <location>
        <begin position="6"/>
        <end position="113"/>
    </location>
</feature>
<sequence>MQYSAFISYSHKDEKSARWLMRKLEAYRVPAKIIGQPSEFGIVPRRIGKIFRDRDELPTAGNLSRTVNRALQNSAALIVVCSPASAKSKWVNSEIAEFRKMGREDRILCFIVSGNPLSTDPDTACFPPALLKPDVSGEPEHEPLAADARADGDGKDRAFLKLVAGLLGVGFDSLAQRDAQRRNKRLALISVGSFTGMAFATALAITAVIARNDAQRRQDQAEDIVGFMLGDLRERLQTVGRLDLMRSVDDKATSYFSKLNKRDLSDRALAEQARSLTGIGEVRLNEGDYQLAMAAFREAYERSKALYERDTSNAKRLFDLSQAEYWLGNVAWQQGRLDDAETWLSHYRDSAIRLAAMDTSNLDWQIEAAYGYQNLAILDKSRGKFEKAEIAMGEVRDLYITWSEQNPKDLNLRYEAANAASWLGSLAMQQGNLRQAKIYFLEQHAAIKKNLEDDPDNTIWREDYLYANILLANVKIQLGETQSANRLFLEATNIAEALYLQDPENAYWMLDYGRCLWYLALITPSNAEKHLKQAENLIGKAFSLKQREGRTLHFYGDLKIAQSEYALLNNQLDLATNYMQQFEQSIVPAWQDLDMEKTEDFRLVYSRGLILKGKLASFASQPDTAQSLWKQALGVLMEDESDNLPFIRLYELTKVLNLLGEEQQRKVHQQRLDESGFIAFNAFSFD</sequence>
<keyword evidence="5" id="KW-1185">Reference proteome</keyword>
<organism evidence="4 5">
    <name type="scientific">Aliiglaciecola lipolytica E3</name>
    <dbReference type="NCBI Taxonomy" id="1127673"/>
    <lineage>
        <taxon>Bacteria</taxon>
        <taxon>Pseudomonadati</taxon>
        <taxon>Pseudomonadota</taxon>
        <taxon>Gammaproteobacteria</taxon>
        <taxon>Alteromonadales</taxon>
        <taxon>Alteromonadaceae</taxon>
        <taxon>Aliiglaciecola</taxon>
    </lineage>
</organism>
<dbReference type="eggNOG" id="COG0457">
    <property type="taxonomic scope" value="Bacteria"/>
</dbReference>
<keyword evidence="2" id="KW-0472">Membrane</keyword>
<evidence type="ECO:0000256" key="1">
    <source>
        <dbReference type="PROSITE-ProRule" id="PRU00339"/>
    </source>
</evidence>
<dbReference type="InterPro" id="IPR011990">
    <property type="entry name" value="TPR-like_helical_dom_sf"/>
</dbReference>
<keyword evidence="2" id="KW-1133">Transmembrane helix</keyword>
<evidence type="ECO:0000259" key="3">
    <source>
        <dbReference type="Pfam" id="PF13676"/>
    </source>
</evidence>
<dbReference type="Pfam" id="PF13676">
    <property type="entry name" value="TIR_2"/>
    <property type="match status" value="1"/>
</dbReference>
<name>K6XRT1_9ALTE</name>